<accession>A0A2A2WKP0</accession>
<reference evidence="5" key="1">
    <citation type="submission" date="2017-09" db="EMBL/GenBank/DDBJ databases">
        <authorList>
            <person name="Zhang Y."/>
            <person name="Huang X."/>
            <person name="Liu J."/>
            <person name="Lu L."/>
            <person name="Peng K."/>
        </authorList>
    </citation>
    <scope>NUCLEOTIDE SEQUENCE [LARGE SCALE GENOMIC DNA]</scope>
    <source>
        <strain evidence="5">S-XJ-1</strain>
    </source>
</reference>
<dbReference type="PANTHER" id="PTHR34216">
    <property type="match status" value="1"/>
</dbReference>
<dbReference type="InterPro" id="IPR002509">
    <property type="entry name" value="NODB_dom"/>
</dbReference>
<evidence type="ECO:0000259" key="3">
    <source>
        <dbReference type="PROSITE" id="PS51677"/>
    </source>
</evidence>
<keyword evidence="2" id="KW-0732">Signal</keyword>
<dbReference type="PROSITE" id="PS51677">
    <property type="entry name" value="NODB"/>
    <property type="match status" value="1"/>
</dbReference>
<dbReference type="AlphaFoldDB" id="A0A2A2WKP0"/>
<dbReference type="CDD" id="cd10918">
    <property type="entry name" value="CE4_NodB_like_5s_6s"/>
    <property type="match status" value="1"/>
</dbReference>
<comment type="subcellular location">
    <subcellularLocation>
        <location evidence="1">Secreted</location>
    </subcellularLocation>
</comment>
<proteinExistence type="predicted"/>
<keyword evidence="5" id="KW-1185">Reference proteome</keyword>
<dbReference type="PANTHER" id="PTHR34216:SF3">
    <property type="entry name" value="POLY-BETA-1,6-N-ACETYL-D-GLUCOSAMINE N-DEACETYLASE"/>
    <property type="match status" value="1"/>
</dbReference>
<evidence type="ECO:0000313" key="4">
    <source>
        <dbReference type="EMBL" id="PAY21768.1"/>
    </source>
</evidence>
<evidence type="ECO:0000313" key="5">
    <source>
        <dbReference type="Proteomes" id="UP000218810"/>
    </source>
</evidence>
<dbReference type="Pfam" id="PF01522">
    <property type="entry name" value="Polysacc_deac_1"/>
    <property type="match status" value="1"/>
</dbReference>
<dbReference type="Gene3D" id="3.20.20.370">
    <property type="entry name" value="Glycoside hydrolase/deacetylase"/>
    <property type="match status" value="1"/>
</dbReference>
<dbReference type="GO" id="GO:0005576">
    <property type="term" value="C:extracellular region"/>
    <property type="evidence" value="ECO:0007669"/>
    <property type="project" value="UniProtKB-SubCell"/>
</dbReference>
<gene>
    <name evidence="4" type="ORF">CEY15_17155</name>
</gene>
<evidence type="ECO:0000256" key="2">
    <source>
        <dbReference type="ARBA" id="ARBA00022729"/>
    </source>
</evidence>
<dbReference type="GO" id="GO:0005975">
    <property type="term" value="P:carbohydrate metabolic process"/>
    <property type="evidence" value="ECO:0007669"/>
    <property type="project" value="InterPro"/>
</dbReference>
<dbReference type="EMBL" id="NTGA01000048">
    <property type="protein sequence ID" value="PAY21768.1"/>
    <property type="molecule type" value="Genomic_DNA"/>
</dbReference>
<dbReference type="SUPFAM" id="SSF88713">
    <property type="entry name" value="Glycoside hydrolase/deacetylase"/>
    <property type="match status" value="1"/>
</dbReference>
<organism evidence="4 5">
    <name type="scientific">Dietzia natronolimnaea</name>
    <dbReference type="NCBI Taxonomy" id="161920"/>
    <lineage>
        <taxon>Bacteria</taxon>
        <taxon>Bacillati</taxon>
        <taxon>Actinomycetota</taxon>
        <taxon>Actinomycetes</taxon>
        <taxon>Mycobacteriales</taxon>
        <taxon>Dietziaceae</taxon>
        <taxon>Dietzia</taxon>
    </lineage>
</organism>
<evidence type="ECO:0000256" key="1">
    <source>
        <dbReference type="ARBA" id="ARBA00004613"/>
    </source>
</evidence>
<comment type="caution">
    <text evidence="4">The sequence shown here is derived from an EMBL/GenBank/DDBJ whole genome shotgun (WGS) entry which is preliminary data.</text>
</comment>
<name>A0A2A2WKP0_9ACTN</name>
<sequence length="252" mass="28196">MSIPHVQLPYFHDLPAADEEAFRRIVARIAETHELIPYSDAMQRIDSGNFDRPYAAFSFDDGFISNLRIAKILEDFGTRGMFFVPTEFIGTRTTAEARAFFGFADGVDEGAMSWHDLELLKQRGHEIGNHTSGHKVLSWVSPGEAIDQISSGAEAIRAQLGECHHFAWPRGRYFHMTALAAQAVFDAGHSSCASAERGAHSRREAQPLRDTCIRRNHVLASWPQRHIDFFFASTALQSIGSPDLWPGELQIL</sequence>
<protein>
    <recommendedName>
        <fullName evidence="3">NodB homology domain-containing protein</fullName>
    </recommendedName>
</protein>
<dbReference type="Proteomes" id="UP000218810">
    <property type="component" value="Unassembled WGS sequence"/>
</dbReference>
<dbReference type="InterPro" id="IPR051398">
    <property type="entry name" value="Polysacch_Deacetylase"/>
</dbReference>
<dbReference type="GO" id="GO:0016810">
    <property type="term" value="F:hydrolase activity, acting on carbon-nitrogen (but not peptide) bonds"/>
    <property type="evidence" value="ECO:0007669"/>
    <property type="project" value="InterPro"/>
</dbReference>
<dbReference type="InterPro" id="IPR011330">
    <property type="entry name" value="Glyco_hydro/deAcase_b/a-brl"/>
</dbReference>
<feature type="domain" description="NodB homology" evidence="3">
    <location>
        <begin position="53"/>
        <end position="252"/>
    </location>
</feature>